<dbReference type="Gene3D" id="3.20.20.100">
    <property type="entry name" value="NADP-dependent oxidoreductase domain"/>
    <property type="match status" value="1"/>
</dbReference>
<dbReference type="PANTHER" id="PTHR43827">
    <property type="entry name" value="2,5-DIKETO-D-GLUCONIC ACID REDUCTASE"/>
    <property type="match status" value="1"/>
</dbReference>
<dbReference type="SUPFAM" id="SSF51430">
    <property type="entry name" value="NAD(P)-linked oxidoreductase"/>
    <property type="match status" value="1"/>
</dbReference>
<dbReference type="GO" id="GO:0016616">
    <property type="term" value="F:oxidoreductase activity, acting on the CH-OH group of donors, NAD or NADP as acceptor"/>
    <property type="evidence" value="ECO:0007669"/>
    <property type="project" value="UniProtKB-ARBA"/>
</dbReference>
<protein>
    <recommendedName>
        <fullName evidence="7">NADP-dependent oxidoreductase domain-containing protein</fullName>
    </recommendedName>
</protein>
<dbReference type="InterPro" id="IPR023210">
    <property type="entry name" value="NADP_OxRdtase_dom"/>
</dbReference>
<sequence length="290" mass="33143">MKTFLFMKRLALNNHNEIDILGLGTYETKCEEAELAISTAMKEGYRLYDTAQVYKNEKQVSEAITKTGISRQDVFITTKVSTSNQGYAEAMASVRESLKTMGQEYVDLVLIHWPGAKGVDLQSPKNKELRHGSYRALLELQEEGVVRNIGVSNFMTTHLRDLFEEFEKKPQINQIELSPLCYPKDVVEYCQTNGVVVQSYSTLGRGLLLSEEYLQKYPQLKKMKEKGSLANQILKWSMDKDCCVIPKSVHPDRIIENFNALSQTLDPEDDEFLSNFPVENRTCWDPYTIA</sequence>
<dbReference type="AlphaFoldDB" id="I3EDG1"/>
<dbReference type="OMA" id="CCVIPKS"/>
<keyword evidence="3" id="KW-0560">Oxidoreductase</keyword>
<dbReference type="OrthoDB" id="416253at2759"/>
<dbReference type="PROSITE" id="PS00063">
    <property type="entry name" value="ALDOKETO_REDUCTASE_3"/>
    <property type="match status" value="1"/>
</dbReference>
<dbReference type="Pfam" id="PF00248">
    <property type="entry name" value="Aldo_ket_red"/>
    <property type="match status" value="1"/>
</dbReference>
<proteinExistence type="inferred from homology"/>
<evidence type="ECO:0000256" key="1">
    <source>
        <dbReference type="ARBA" id="ARBA00007905"/>
    </source>
</evidence>
<comment type="similarity">
    <text evidence="1">Belongs to the aldo/keto reductase family.</text>
</comment>
<organism evidence="8 9">
    <name type="scientific">Nematocida parisii (strain ERTm3)</name>
    <name type="common">Nematode killer fungus</name>
    <dbReference type="NCBI Taxonomy" id="935791"/>
    <lineage>
        <taxon>Eukaryota</taxon>
        <taxon>Fungi</taxon>
        <taxon>Fungi incertae sedis</taxon>
        <taxon>Microsporidia</taxon>
        <taxon>Nematocida</taxon>
    </lineage>
</organism>
<dbReference type="STRING" id="935791.I3EDG1"/>
<dbReference type="InterPro" id="IPR018170">
    <property type="entry name" value="Aldo/ket_reductase_CS"/>
</dbReference>
<dbReference type="InterPro" id="IPR036812">
    <property type="entry name" value="NAD(P)_OxRdtase_dom_sf"/>
</dbReference>
<feature type="domain" description="NADP-dependent oxidoreductase" evidence="7">
    <location>
        <begin position="22"/>
        <end position="269"/>
    </location>
</feature>
<dbReference type="FunFam" id="3.20.20.100:FF:000002">
    <property type="entry name" value="2,5-diketo-D-gluconic acid reductase A"/>
    <property type="match status" value="1"/>
</dbReference>
<dbReference type="HOGENOM" id="CLU_023205_0_1_1"/>
<evidence type="ECO:0000256" key="4">
    <source>
        <dbReference type="PIRSR" id="PIRSR000097-1"/>
    </source>
</evidence>
<evidence type="ECO:0000256" key="5">
    <source>
        <dbReference type="PIRSR" id="PIRSR000097-2"/>
    </source>
</evidence>
<evidence type="ECO:0000256" key="3">
    <source>
        <dbReference type="ARBA" id="ARBA00023002"/>
    </source>
</evidence>
<dbReference type="Proteomes" id="UP000002872">
    <property type="component" value="Unassembled WGS sequence"/>
</dbReference>
<dbReference type="EMBL" id="GL870884">
    <property type="protein sequence ID" value="EIJ87258.1"/>
    <property type="molecule type" value="Genomic_DNA"/>
</dbReference>
<feature type="active site" description="Proton donor" evidence="4">
    <location>
        <position position="54"/>
    </location>
</feature>
<dbReference type="FunCoup" id="I3EDG1">
    <property type="interactions" value="75"/>
</dbReference>
<dbReference type="PIRSF" id="PIRSF000097">
    <property type="entry name" value="AKR"/>
    <property type="match status" value="1"/>
</dbReference>
<evidence type="ECO:0000313" key="9">
    <source>
        <dbReference type="Proteomes" id="UP000002872"/>
    </source>
</evidence>
<evidence type="ECO:0000256" key="6">
    <source>
        <dbReference type="PIRSR" id="PIRSR000097-3"/>
    </source>
</evidence>
<keyword evidence="2" id="KW-0521">NADP</keyword>
<dbReference type="VEuPathDB" id="MicrosporidiaDB:NEQG_02593"/>
<accession>I3EDG1</accession>
<reference evidence="8" key="1">
    <citation type="submission" date="2011-01" db="EMBL/GenBank/DDBJ databases">
        <title>The Genome Sequence of Nematocida parisii strain ERTm3.</title>
        <authorList>
            <consortium name="The Broad Institute Genome Sequencing Platform"/>
            <consortium name="The Broad Institute Genome Sequencing Center for Infectious Disease"/>
            <person name="Cuomo C."/>
            <person name="Troemel E."/>
            <person name="Young S.K."/>
            <person name="Zeng Q."/>
            <person name="Gargeya S."/>
            <person name="Fitzgerald M."/>
            <person name="Haas B."/>
            <person name="Abouelleil A."/>
            <person name="Alvarado L."/>
            <person name="Arachchi H.M."/>
            <person name="Berlin A."/>
            <person name="Chapman S.B."/>
            <person name="Gearin G."/>
            <person name="Goldberg J."/>
            <person name="Griggs A."/>
            <person name="Gujja S."/>
            <person name="Hansen M."/>
            <person name="Heiman D."/>
            <person name="Howarth C."/>
            <person name="Larimer J."/>
            <person name="Lui A."/>
            <person name="MacDonald P.J.P."/>
            <person name="McCowen C."/>
            <person name="Montmayeur A."/>
            <person name="Murphy C."/>
            <person name="Neiman D."/>
            <person name="Pearson M."/>
            <person name="Priest M."/>
            <person name="Roberts A."/>
            <person name="Saif S."/>
            <person name="Shea T."/>
            <person name="Sisk P."/>
            <person name="Stolte C."/>
            <person name="Sykes S."/>
            <person name="Wortman J."/>
            <person name="Nusbaum C."/>
            <person name="Birren B."/>
        </authorList>
    </citation>
    <scope>NUCLEOTIDE SEQUENCE</scope>
    <source>
        <strain evidence="8">ERTm3</strain>
    </source>
</reference>
<dbReference type="InterPro" id="IPR020471">
    <property type="entry name" value="AKR"/>
</dbReference>
<evidence type="ECO:0000313" key="8">
    <source>
        <dbReference type="EMBL" id="EIJ87258.1"/>
    </source>
</evidence>
<evidence type="ECO:0000259" key="7">
    <source>
        <dbReference type="Pfam" id="PF00248"/>
    </source>
</evidence>
<feature type="site" description="Lowers pKa of active site Tyr" evidence="6">
    <location>
        <position position="79"/>
    </location>
</feature>
<evidence type="ECO:0000256" key="2">
    <source>
        <dbReference type="ARBA" id="ARBA00022857"/>
    </source>
</evidence>
<keyword evidence="9" id="KW-1185">Reference proteome</keyword>
<dbReference type="PRINTS" id="PR00069">
    <property type="entry name" value="ALDKETRDTASE"/>
</dbReference>
<gene>
    <name evidence="8" type="ORF">NEQG_02593</name>
</gene>
<dbReference type="PROSITE" id="PS00062">
    <property type="entry name" value="ALDOKETO_REDUCTASE_2"/>
    <property type="match status" value="1"/>
</dbReference>
<dbReference type="PANTHER" id="PTHR43827:SF3">
    <property type="entry name" value="NADP-DEPENDENT OXIDOREDUCTASE DOMAIN-CONTAINING PROTEIN"/>
    <property type="match status" value="1"/>
</dbReference>
<dbReference type="InParanoid" id="I3EDG1"/>
<feature type="binding site" evidence="5">
    <location>
        <position position="112"/>
    </location>
    <ligand>
        <name>substrate</name>
    </ligand>
</feature>
<dbReference type="CDD" id="cd19071">
    <property type="entry name" value="AKR_AKR1-5-like"/>
    <property type="match status" value="1"/>
</dbReference>
<name>I3EDG1_NEMP3</name>